<evidence type="ECO:0000256" key="1">
    <source>
        <dbReference type="SAM" id="MobiDB-lite"/>
    </source>
</evidence>
<keyword evidence="3" id="KW-1185">Reference proteome</keyword>
<proteinExistence type="predicted"/>
<protein>
    <submittedName>
        <fullName evidence="2">Uncharacterized protein</fullName>
    </submittedName>
</protein>
<feature type="region of interest" description="Disordered" evidence="1">
    <location>
        <begin position="19"/>
        <end position="106"/>
    </location>
</feature>
<organism evidence="2 3">
    <name type="scientific">Portunus trituberculatus</name>
    <name type="common">Swimming crab</name>
    <name type="synonym">Neptunus trituberculatus</name>
    <dbReference type="NCBI Taxonomy" id="210409"/>
    <lineage>
        <taxon>Eukaryota</taxon>
        <taxon>Metazoa</taxon>
        <taxon>Ecdysozoa</taxon>
        <taxon>Arthropoda</taxon>
        <taxon>Crustacea</taxon>
        <taxon>Multicrustacea</taxon>
        <taxon>Malacostraca</taxon>
        <taxon>Eumalacostraca</taxon>
        <taxon>Eucarida</taxon>
        <taxon>Decapoda</taxon>
        <taxon>Pleocyemata</taxon>
        <taxon>Brachyura</taxon>
        <taxon>Eubrachyura</taxon>
        <taxon>Portunoidea</taxon>
        <taxon>Portunidae</taxon>
        <taxon>Portuninae</taxon>
        <taxon>Portunus</taxon>
    </lineage>
</organism>
<feature type="compositionally biased region" description="Low complexity" evidence="1">
    <location>
        <begin position="75"/>
        <end position="84"/>
    </location>
</feature>
<evidence type="ECO:0000313" key="2">
    <source>
        <dbReference type="EMBL" id="MPC54932.1"/>
    </source>
</evidence>
<sequence>MSEPYTDNTGTNAHIIRAQDLAHADGVTGAAGRPGDPARTRPKAGPRPALQLRHHRGHPKGAHYHIGEHSPRQAPPCTLRLLPGRPRRPPATEGALATAESSRERY</sequence>
<dbReference type="Proteomes" id="UP000324222">
    <property type="component" value="Unassembled WGS sequence"/>
</dbReference>
<dbReference type="AlphaFoldDB" id="A0A5B7G7I8"/>
<dbReference type="EMBL" id="VSRR010012748">
    <property type="protein sequence ID" value="MPC54932.1"/>
    <property type="molecule type" value="Genomic_DNA"/>
</dbReference>
<comment type="caution">
    <text evidence="2">The sequence shown here is derived from an EMBL/GenBank/DDBJ whole genome shotgun (WGS) entry which is preliminary data.</text>
</comment>
<gene>
    <name evidence="2" type="ORF">E2C01_048861</name>
</gene>
<feature type="compositionally biased region" description="Basic residues" evidence="1">
    <location>
        <begin position="52"/>
        <end position="63"/>
    </location>
</feature>
<evidence type="ECO:0000313" key="3">
    <source>
        <dbReference type="Proteomes" id="UP000324222"/>
    </source>
</evidence>
<name>A0A5B7G7I8_PORTR</name>
<reference evidence="2 3" key="1">
    <citation type="submission" date="2019-05" db="EMBL/GenBank/DDBJ databases">
        <title>Another draft genome of Portunus trituberculatus and its Hox gene families provides insights of decapod evolution.</title>
        <authorList>
            <person name="Jeong J.-H."/>
            <person name="Song I."/>
            <person name="Kim S."/>
            <person name="Choi T."/>
            <person name="Kim D."/>
            <person name="Ryu S."/>
            <person name="Kim W."/>
        </authorList>
    </citation>
    <scope>NUCLEOTIDE SEQUENCE [LARGE SCALE GENOMIC DNA]</scope>
    <source>
        <tissue evidence="2">Muscle</tissue>
    </source>
</reference>
<accession>A0A5B7G7I8</accession>